<dbReference type="RefSeq" id="WP_136371117.1">
    <property type="nucleotide sequence ID" value="NZ_SSOB01000022.1"/>
</dbReference>
<dbReference type="OrthoDB" id="9809583at2"/>
<dbReference type="GO" id="GO:0005975">
    <property type="term" value="P:carbohydrate metabolic process"/>
    <property type="evidence" value="ECO:0007669"/>
    <property type="project" value="InterPro"/>
</dbReference>
<evidence type="ECO:0000313" key="4">
    <source>
        <dbReference type="Proteomes" id="UP000310636"/>
    </source>
</evidence>
<evidence type="ECO:0000259" key="2">
    <source>
        <dbReference type="PROSITE" id="PS51762"/>
    </source>
</evidence>
<dbReference type="CDD" id="cd08023">
    <property type="entry name" value="GH16_laminarinase_like"/>
    <property type="match status" value="1"/>
</dbReference>
<sequence length="262" mass="29512">MGKLVWEQDFAGGGGSAYAGRDCVGDRLSYWNVRIGNDLLDGDGNPICPGWGNGEEQFYTDKAGNLYWNEEGLNLCARLEAESAADGRRFAYTSARIDTRDKFFFRYGRLVVRARLPVGQGLWPAIWLMPQESAYGSWPASGEIDMMEARGRLPRQIGGTLHYGKDIENKVTDEHVYELPHGTIGEFRDYALEWEDGAIRWFVDEICYAESRWAPGETPFDRPFYLLLNLAVGGWYDRVPVDEAALPGVMTVASIRVYELAD</sequence>
<dbReference type="PANTHER" id="PTHR10963:SF55">
    <property type="entry name" value="GLYCOSIDE HYDROLASE FAMILY 16 PROTEIN"/>
    <property type="match status" value="1"/>
</dbReference>
<dbReference type="PANTHER" id="PTHR10963">
    <property type="entry name" value="GLYCOSYL HYDROLASE-RELATED"/>
    <property type="match status" value="1"/>
</dbReference>
<keyword evidence="4" id="KW-1185">Reference proteome</keyword>
<evidence type="ECO:0000256" key="1">
    <source>
        <dbReference type="ARBA" id="ARBA00006865"/>
    </source>
</evidence>
<organism evidence="3 4">
    <name type="scientific">Cohnella fermenti</name>
    <dbReference type="NCBI Taxonomy" id="2565925"/>
    <lineage>
        <taxon>Bacteria</taxon>
        <taxon>Bacillati</taxon>
        <taxon>Bacillota</taxon>
        <taxon>Bacilli</taxon>
        <taxon>Bacillales</taxon>
        <taxon>Paenibacillaceae</taxon>
        <taxon>Cohnella</taxon>
    </lineage>
</organism>
<dbReference type="Gene3D" id="2.60.120.200">
    <property type="match status" value="1"/>
</dbReference>
<feature type="domain" description="GH16" evidence="2">
    <location>
        <begin position="28"/>
        <end position="262"/>
    </location>
</feature>
<proteinExistence type="inferred from homology"/>
<dbReference type="Proteomes" id="UP000310636">
    <property type="component" value="Unassembled WGS sequence"/>
</dbReference>
<reference evidence="3 4" key="1">
    <citation type="submission" date="2019-04" db="EMBL/GenBank/DDBJ databases">
        <title>Cohnella sp. nov. isolated from preserved vegetables.</title>
        <authorList>
            <person name="Lin S.-Y."/>
            <person name="Hung M.-H."/>
            <person name="Young C.-C."/>
        </authorList>
    </citation>
    <scope>NUCLEOTIDE SEQUENCE [LARGE SCALE GENOMIC DNA]</scope>
    <source>
        <strain evidence="3 4">CC-MHH1044</strain>
    </source>
</reference>
<name>A0A4S4BQ36_9BACL</name>
<dbReference type="EMBL" id="SSOB01000022">
    <property type="protein sequence ID" value="THF76870.1"/>
    <property type="molecule type" value="Genomic_DNA"/>
</dbReference>
<accession>A0A4S4BQ36</accession>
<gene>
    <name evidence="3" type="ORF">E6C55_17550</name>
</gene>
<keyword evidence="3" id="KW-0378">Hydrolase</keyword>
<dbReference type="Pfam" id="PF00722">
    <property type="entry name" value="Glyco_hydro_16"/>
    <property type="match status" value="1"/>
</dbReference>
<comment type="caution">
    <text evidence="3">The sequence shown here is derived from an EMBL/GenBank/DDBJ whole genome shotgun (WGS) entry which is preliminary data.</text>
</comment>
<dbReference type="AlphaFoldDB" id="A0A4S4BQ36"/>
<dbReference type="PROSITE" id="PS51762">
    <property type="entry name" value="GH16_2"/>
    <property type="match status" value="1"/>
</dbReference>
<protein>
    <submittedName>
        <fullName evidence="3">Glycoside hydrolase family 16 protein</fullName>
    </submittedName>
</protein>
<dbReference type="SUPFAM" id="SSF49899">
    <property type="entry name" value="Concanavalin A-like lectins/glucanases"/>
    <property type="match status" value="1"/>
</dbReference>
<dbReference type="InterPro" id="IPR013320">
    <property type="entry name" value="ConA-like_dom_sf"/>
</dbReference>
<dbReference type="GO" id="GO:0004553">
    <property type="term" value="F:hydrolase activity, hydrolyzing O-glycosyl compounds"/>
    <property type="evidence" value="ECO:0007669"/>
    <property type="project" value="InterPro"/>
</dbReference>
<evidence type="ECO:0000313" key="3">
    <source>
        <dbReference type="EMBL" id="THF76870.1"/>
    </source>
</evidence>
<dbReference type="InterPro" id="IPR000757">
    <property type="entry name" value="Beta-glucanase-like"/>
</dbReference>
<comment type="similarity">
    <text evidence="1">Belongs to the glycosyl hydrolase 16 family.</text>
</comment>
<dbReference type="InterPro" id="IPR050546">
    <property type="entry name" value="Glycosyl_Hydrlase_16"/>
</dbReference>